<dbReference type="Gene3D" id="3.30.465.10">
    <property type="match status" value="1"/>
</dbReference>
<evidence type="ECO:0000313" key="1">
    <source>
        <dbReference type="EMBL" id="KAH0910049.1"/>
    </source>
</evidence>
<reference evidence="1 2" key="1">
    <citation type="submission" date="2021-05" db="EMBL/GenBank/DDBJ databases">
        <title>Genome Assembly of Synthetic Allotetraploid Brassica napus Reveals Homoeologous Exchanges between Subgenomes.</title>
        <authorList>
            <person name="Davis J.T."/>
        </authorList>
    </citation>
    <scope>NUCLEOTIDE SEQUENCE [LARGE SCALE GENOMIC DNA]</scope>
    <source>
        <strain evidence="2">cv. Da-Ae</strain>
        <tissue evidence="1">Seedling</tissue>
    </source>
</reference>
<dbReference type="SUPFAM" id="SSF56176">
    <property type="entry name" value="FAD-binding/transporter-associated domain-like"/>
    <property type="match status" value="1"/>
</dbReference>
<dbReference type="Proteomes" id="UP000824890">
    <property type="component" value="Unassembled WGS sequence"/>
</dbReference>
<proteinExistence type="predicted"/>
<protein>
    <submittedName>
        <fullName evidence="1">Uncharacterized protein</fullName>
    </submittedName>
</protein>
<accession>A0ABQ8BZ83</accession>
<sequence length="127" mass="13992">MTDRKKWSPCNSALLPQRSARAHTDSDKLKVVVITTKAFLTKHLSSFLISSISDRSRSTTGGKKQLYYKIAKSSKIYGFPEGTCPSVGVGVHFSEGGFGVMMGKHGLAPYNVFDARFVDANGRIYKR</sequence>
<comment type="caution">
    <text evidence="1">The sequence shown here is derived from an EMBL/GenBank/DDBJ whole genome shotgun (WGS) entry which is preliminary data.</text>
</comment>
<dbReference type="InterPro" id="IPR036318">
    <property type="entry name" value="FAD-bd_PCMH-like_sf"/>
</dbReference>
<dbReference type="InterPro" id="IPR016169">
    <property type="entry name" value="FAD-bd_PCMH_sub2"/>
</dbReference>
<dbReference type="EMBL" id="JAGKQM010000009">
    <property type="protein sequence ID" value="KAH0910049.1"/>
    <property type="molecule type" value="Genomic_DNA"/>
</dbReference>
<organism evidence="1 2">
    <name type="scientific">Brassica napus</name>
    <name type="common">Rape</name>
    <dbReference type="NCBI Taxonomy" id="3708"/>
    <lineage>
        <taxon>Eukaryota</taxon>
        <taxon>Viridiplantae</taxon>
        <taxon>Streptophyta</taxon>
        <taxon>Embryophyta</taxon>
        <taxon>Tracheophyta</taxon>
        <taxon>Spermatophyta</taxon>
        <taxon>Magnoliopsida</taxon>
        <taxon>eudicotyledons</taxon>
        <taxon>Gunneridae</taxon>
        <taxon>Pentapetalae</taxon>
        <taxon>rosids</taxon>
        <taxon>malvids</taxon>
        <taxon>Brassicales</taxon>
        <taxon>Brassicaceae</taxon>
        <taxon>Brassiceae</taxon>
        <taxon>Brassica</taxon>
    </lineage>
</organism>
<dbReference type="PANTHER" id="PTHR32448">
    <property type="entry name" value="OS08G0158400 PROTEIN"/>
    <property type="match status" value="1"/>
</dbReference>
<gene>
    <name evidence="1" type="ORF">HID58_033370</name>
</gene>
<name>A0ABQ8BZ83_BRANA</name>
<evidence type="ECO:0000313" key="2">
    <source>
        <dbReference type="Proteomes" id="UP000824890"/>
    </source>
</evidence>
<keyword evidence="2" id="KW-1185">Reference proteome</keyword>